<dbReference type="Pfam" id="PF13115">
    <property type="entry name" value="YtkA"/>
    <property type="match status" value="1"/>
</dbReference>
<feature type="chain" id="PRO_5039452194" description="YtkA-like domain-containing protein" evidence="1">
    <location>
        <begin position="21"/>
        <end position="252"/>
    </location>
</feature>
<proteinExistence type="predicted"/>
<protein>
    <recommendedName>
        <fullName evidence="2">YtkA-like domain-containing protein</fullName>
    </recommendedName>
</protein>
<dbReference type="PROSITE" id="PS51257">
    <property type="entry name" value="PROKAR_LIPOPROTEIN"/>
    <property type="match status" value="1"/>
</dbReference>
<dbReference type="Proteomes" id="UP000439752">
    <property type="component" value="Unassembled WGS sequence"/>
</dbReference>
<accession>A0A653IBY4</accession>
<keyword evidence="1" id="KW-0732">Signal</keyword>
<evidence type="ECO:0000313" key="3">
    <source>
        <dbReference type="EMBL" id="VWX36245.1"/>
    </source>
</evidence>
<feature type="domain" description="YtkA-like" evidence="2">
    <location>
        <begin position="43"/>
        <end position="116"/>
    </location>
</feature>
<sequence length="252" mass="27766">MKKKTLGMSAALMATGIFLAGCNNSDEKAMDHDAMQGSGKPSVDVKVDVPAKTMEDDKVIFKATAVEDKKAVNLEDVTFEIWKADEKDAAHKKIKATLKKTGSYQAEATLAEGEYEGLYHINDKKGLHHMDKISFTVMDHSHEEASHTDAEHDHASSENLAVHYMGATKVTAGATLPVSFHIFEDGKVLKADVQVEVIEEGVEKHTYIPLTLKDDMYVGQVKLAHAGQTTVRLHVENDQLHHHQDQLITVTP</sequence>
<evidence type="ECO:0000256" key="1">
    <source>
        <dbReference type="SAM" id="SignalP"/>
    </source>
</evidence>
<dbReference type="EMBL" id="CABWKQ010000020">
    <property type="protein sequence ID" value="VWX36245.1"/>
    <property type="molecule type" value="Genomic_DNA"/>
</dbReference>
<dbReference type="InterPro" id="IPR032693">
    <property type="entry name" value="YtkA-like_dom"/>
</dbReference>
<name>A0A653IBY4_9BACL</name>
<evidence type="ECO:0000313" key="4">
    <source>
        <dbReference type="Proteomes" id="UP000439752"/>
    </source>
</evidence>
<reference evidence="3 4" key="1">
    <citation type="submission" date="2019-10" db="EMBL/GenBank/DDBJ databases">
        <authorList>
            <person name="Karimi E."/>
        </authorList>
    </citation>
    <scope>NUCLEOTIDE SEQUENCE [LARGE SCALE GENOMIC DNA]</scope>
    <source>
        <strain evidence="3">Exiguobacterium sp. 9Y</strain>
    </source>
</reference>
<keyword evidence="4" id="KW-1185">Reference proteome</keyword>
<organism evidence="3 4">
    <name type="scientific">Exiguobacterium oxidotolerans</name>
    <dbReference type="NCBI Taxonomy" id="223958"/>
    <lineage>
        <taxon>Bacteria</taxon>
        <taxon>Bacillati</taxon>
        <taxon>Bacillota</taxon>
        <taxon>Bacilli</taxon>
        <taxon>Bacillales</taxon>
        <taxon>Bacillales Family XII. Incertae Sedis</taxon>
        <taxon>Exiguobacterium</taxon>
    </lineage>
</organism>
<feature type="signal peptide" evidence="1">
    <location>
        <begin position="1"/>
        <end position="20"/>
    </location>
</feature>
<gene>
    <name evidence="3" type="ORF">EXIGUO9Y_270207</name>
</gene>
<dbReference type="AlphaFoldDB" id="A0A653IBY4"/>
<evidence type="ECO:0000259" key="2">
    <source>
        <dbReference type="Pfam" id="PF13115"/>
    </source>
</evidence>
<dbReference type="RefSeq" id="WP_159173468.1">
    <property type="nucleotide sequence ID" value="NZ_LR732312.1"/>
</dbReference>